<dbReference type="InterPro" id="IPR014811">
    <property type="entry name" value="ArgoL1"/>
</dbReference>
<dbReference type="EMBL" id="QEAM01000046">
    <property type="protein sequence ID" value="TPX48755.1"/>
    <property type="molecule type" value="Genomic_DNA"/>
</dbReference>
<sequence>MSQLLSVRAPEHQLAPGPPGPASLSSIQRRPGLGNKGRRIALYSNFFQMRFPQKTYFQYDIEITPVAPRPTKRGVFEAFKQQWSTQFEGSNAQVIRRLIYDGEKQMFSYVKLPIAQGRKTEFTVNASEPDDDRMKSWTVRIQFATDIDMSLLNAFLNWNGEGKQPDTPRACFQALEVLMRHVPSLLLNPVGRNSYFLNDDLGRSVKGGLCVALGWFQSVRAGYKGLLINLDASATAFYEVDTVDHVVAHFFDRPEIMPTWRQLNANQIREVTRFLRTVKVTTTYATQAGIRATYRIVGIDDVPAGARQIPQDDQTAAGAPPETVAQYYHRSYNITLRYPEVPCIVTGTKRKRYFPMELIKIKPGQRHIGQLKPEQLAEMIKVTSTNPKDRFDRITNGQKQLHKSEVTQFVDDWGVQINNRLLQVPGRILDPPTLAIGGRTIQPREGGWASQRFAVPSNTPLLAWSLVIIDYALRDHERRAIENFRRVLVDQLSSKGMQVPNKTPPIVNGTRMGVHVRSLLLEAGKAAMNGSGKKRPDIIICIIPKKNHPSYPEIKRIAETDLGVVTQCIALPNLLKDRGLDKYTDNVTLKINAKMGGINTHLDQRSDLPEFLTRSPSMLMGADVSHPPGGGSGPSIASVVGTMDRRFSFYNSVIKCQGSRVEGISDLTASVMELLQNFQESSKVFPQRVVFFRDGVSEGQLFEVMTSEVRAFKQACERLNVSHDVKLTFIVVTKRHHARMFPVNPNDGDRKNNNCLPGTTVDTNITHPFAHDYYQYGSQGLLGTSRPAHYHILYDENGFDANMIQDMTFKLSHLYARCNRSVSLAAPAQYAHLVAGRAKYYQEFSDAATTATGSSGGAAVAMRTVVPSVRKSMYFV</sequence>
<dbReference type="InterPro" id="IPR032472">
    <property type="entry name" value="ArgoL2"/>
</dbReference>
<dbReference type="Gene3D" id="2.170.260.10">
    <property type="entry name" value="paz domain"/>
    <property type="match status" value="1"/>
</dbReference>
<evidence type="ECO:0000259" key="3">
    <source>
        <dbReference type="PROSITE" id="PS50821"/>
    </source>
</evidence>
<dbReference type="SUPFAM" id="SSF101690">
    <property type="entry name" value="PAZ domain"/>
    <property type="match status" value="1"/>
</dbReference>
<dbReference type="Pfam" id="PF16486">
    <property type="entry name" value="ArgoN"/>
    <property type="match status" value="1"/>
</dbReference>
<feature type="domain" description="Piwi" evidence="4">
    <location>
        <begin position="538"/>
        <end position="843"/>
    </location>
</feature>
<gene>
    <name evidence="5" type="ORF">SeLEV6574_g01848</name>
    <name evidence="6" type="ORF">SeMB42_g00312</name>
</gene>
<dbReference type="Gene3D" id="3.30.420.10">
    <property type="entry name" value="Ribonuclease H-like superfamily/Ribonuclease H"/>
    <property type="match status" value="1"/>
</dbReference>
<dbReference type="STRING" id="286115.A0A507DBS2"/>
<comment type="similarity">
    <text evidence="1">Belongs to the argonaute family.</text>
</comment>
<dbReference type="Gene3D" id="3.40.50.2300">
    <property type="match status" value="1"/>
</dbReference>
<dbReference type="CDD" id="cd04657">
    <property type="entry name" value="Piwi_ago-like"/>
    <property type="match status" value="1"/>
</dbReference>
<keyword evidence="7" id="KW-1185">Reference proteome</keyword>
<dbReference type="CDD" id="cd02846">
    <property type="entry name" value="PAZ_argonaute_like"/>
    <property type="match status" value="1"/>
</dbReference>
<evidence type="ECO:0000313" key="8">
    <source>
        <dbReference type="Proteomes" id="UP000320475"/>
    </source>
</evidence>
<reference evidence="7 8" key="1">
    <citation type="journal article" date="2019" name="Sci. Rep.">
        <title>Comparative genomics of chytrid fungi reveal insights into the obligate biotrophic and pathogenic lifestyle of Synchytrium endobioticum.</title>
        <authorList>
            <person name="van de Vossenberg B.T.L.H."/>
            <person name="Warris S."/>
            <person name="Nguyen H.D.T."/>
            <person name="van Gent-Pelzer M.P.E."/>
            <person name="Joly D.L."/>
            <person name="van de Geest H.C."/>
            <person name="Bonants P.J.M."/>
            <person name="Smith D.S."/>
            <person name="Levesque C.A."/>
            <person name="van der Lee T.A.J."/>
        </authorList>
    </citation>
    <scope>NUCLEOTIDE SEQUENCE [LARGE SCALE GENOMIC DNA]</scope>
    <source>
        <strain evidence="5 8">LEV6574</strain>
        <strain evidence="6 7">MB42</strain>
    </source>
</reference>
<dbReference type="InterPro" id="IPR003100">
    <property type="entry name" value="PAZ_dom"/>
</dbReference>
<organism evidence="5 8">
    <name type="scientific">Synchytrium endobioticum</name>
    <dbReference type="NCBI Taxonomy" id="286115"/>
    <lineage>
        <taxon>Eukaryota</taxon>
        <taxon>Fungi</taxon>
        <taxon>Fungi incertae sedis</taxon>
        <taxon>Chytridiomycota</taxon>
        <taxon>Chytridiomycota incertae sedis</taxon>
        <taxon>Chytridiomycetes</taxon>
        <taxon>Synchytriales</taxon>
        <taxon>Synchytriaceae</taxon>
        <taxon>Synchytrium</taxon>
    </lineage>
</organism>
<dbReference type="GO" id="GO:0003723">
    <property type="term" value="F:RNA binding"/>
    <property type="evidence" value="ECO:0007669"/>
    <property type="project" value="InterPro"/>
</dbReference>
<dbReference type="InterPro" id="IPR036085">
    <property type="entry name" value="PAZ_dom_sf"/>
</dbReference>
<feature type="region of interest" description="Disordered" evidence="2">
    <location>
        <begin position="9"/>
        <end position="30"/>
    </location>
</feature>
<evidence type="ECO:0000313" key="6">
    <source>
        <dbReference type="EMBL" id="TPX54359.1"/>
    </source>
</evidence>
<comment type="caution">
    <text evidence="5">The sequence shown here is derived from an EMBL/GenBank/DDBJ whole genome shotgun (WGS) entry which is preliminary data.</text>
</comment>
<dbReference type="InterPro" id="IPR012337">
    <property type="entry name" value="RNaseH-like_sf"/>
</dbReference>
<feature type="domain" description="PAZ" evidence="3">
    <location>
        <begin position="258"/>
        <end position="363"/>
    </location>
</feature>
<dbReference type="PROSITE" id="PS50821">
    <property type="entry name" value="PAZ"/>
    <property type="match status" value="1"/>
</dbReference>
<dbReference type="VEuPathDB" id="FungiDB:SeMB42_g00312"/>
<evidence type="ECO:0008006" key="9">
    <source>
        <dbReference type="Google" id="ProtNLM"/>
    </source>
</evidence>
<dbReference type="Pfam" id="PF16488">
    <property type="entry name" value="ArgoL2"/>
    <property type="match status" value="1"/>
</dbReference>
<dbReference type="Proteomes" id="UP000317494">
    <property type="component" value="Unassembled WGS sequence"/>
</dbReference>
<protein>
    <recommendedName>
        <fullName evidence="9">Piwi domain-containing protein</fullName>
    </recommendedName>
</protein>
<dbReference type="Pfam" id="PF02171">
    <property type="entry name" value="Piwi"/>
    <property type="match status" value="1"/>
</dbReference>
<dbReference type="SMART" id="SM00949">
    <property type="entry name" value="PAZ"/>
    <property type="match status" value="1"/>
</dbReference>
<evidence type="ECO:0000313" key="5">
    <source>
        <dbReference type="EMBL" id="TPX48755.1"/>
    </source>
</evidence>
<accession>A0A507DBS2</accession>
<dbReference type="PANTHER" id="PTHR22891">
    <property type="entry name" value="EUKARYOTIC TRANSLATION INITIATION FACTOR 2C"/>
    <property type="match status" value="1"/>
</dbReference>
<dbReference type="InterPro" id="IPR045246">
    <property type="entry name" value="Piwi_ago-like"/>
</dbReference>
<dbReference type="Pfam" id="PF08699">
    <property type="entry name" value="ArgoL1"/>
    <property type="match status" value="1"/>
</dbReference>
<dbReference type="SMART" id="SM00950">
    <property type="entry name" value="Piwi"/>
    <property type="match status" value="1"/>
</dbReference>
<name>A0A507DBS2_9FUNG</name>
<dbReference type="Proteomes" id="UP000320475">
    <property type="component" value="Unassembled WGS sequence"/>
</dbReference>
<dbReference type="EMBL" id="QEAN01000006">
    <property type="protein sequence ID" value="TPX54359.1"/>
    <property type="molecule type" value="Genomic_DNA"/>
</dbReference>
<evidence type="ECO:0000259" key="4">
    <source>
        <dbReference type="PROSITE" id="PS50822"/>
    </source>
</evidence>
<evidence type="ECO:0000256" key="2">
    <source>
        <dbReference type="SAM" id="MobiDB-lite"/>
    </source>
</evidence>
<dbReference type="OrthoDB" id="10252740at2759"/>
<dbReference type="AlphaFoldDB" id="A0A507DBS2"/>
<dbReference type="SMART" id="SM01163">
    <property type="entry name" value="DUF1785"/>
    <property type="match status" value="1"/>
</dbReference>
<evidence type="ECO:0000313" key="7">
    <source>
        <dbReference type="Proteomes" id="UP000317494"/>
    </source>
</evidence>
<dbReference type="InterPro" id="IPR036397">
    <property type="entry name" value="RNaseH_sf"/>
</dbReference>
<dbReference type="PROSITE" id="PS50822">
    <property type="entry name" value="PIWI"/>
    <property type="match status" value="1"/>
</dbReference>
<dbReference type="InterPro" id="IPR003165">
    <property type="entry name" value="Piwi"/>
</dbReference>
<proteinExistence type="inferred from homology"/>
<dbReference type="SUPFAM" id="SSF53098">
    <property type="entry name" value="Ribonuclease H-like"/>
    <property type="match status" value="1"/>
</dbReference>
<dbReference type="Pfam" id="PF02170">
    <property type="entry name" value="PAZ"/>
    <property type="match status" value="1"/>
</dbReference>
<dbReference type="InterPro" id="IPR032474">
    <property type="entry name" value="Argonaute_N"/>
</dbReference>
<evidence type="ECO:0000256" key="1">
    <source>
        <dbReference type="RuleBase" id="RU361178"/>
    </source>
</evidence>